<feature type="region of interest" description="Disordered" evidence="1">
    <location>
        <begin position="125"/>
        <end position="144"/>
    </location>
</feature>
<evidence type="ECO:0000256" key="2">
    <source>
        <dbReference type="SAM" id="Phobius"/>
    </source>
</evidence>
<dbReference type="PANTHER" id="PTHR34281">
    <property type="entry name" value="PROTEIN EARLY FLOWERING 3"/>
    <property type="match status" value="1"/>
</dbReference>
<dbReference type="EMBL" id="ASHM01002847">
    <property type="protein sequence ID" value="PNY08966.1"/>
    <property type="molecule type" value="Genomic_DNA"/>
</dbReference>
<proteinExistence type="predicted"/>
<feature type="transmembrane region" description="Helical" evidence="2">
    <location>
        <begin position="264"/>
        <end position="291"/>
    </location>
</feature>
<evidence type="ECO:0000256" key="1">
    <source>
        <dbReference type="SAM" id="MobiDB-lite"/>
    </source>
</evidence>
<feature type="compositionally biased region" description="Basic and acidic residues" evidence="1">
    <location>
        <begin position="1"/>
        <end position="14"/>
    </location>
</feature>
<keyword evidence="2" id="KW-0472">Membrane</keyword>
<reference evidence="3 4" key="2">
    <citation type="journal article" date="2017" name="Front. Plant Sci.">
        <title>Gene Classification and Mining of Molecular Markers Useful in Red Clover (Trifolium pratense) Breeding.</title>
        <authorList>
            <person name="Istvanek J."/>
            <person name="Dluhosova J."/>
            <person name="Dluhos P."/>
            <person name="Patkova L."/>
            <person name="Nedelnik J."/>
            <person name="Repkova J."/>
        </authorList>
    </citation>
    <scope>NUCLEOTIDE SEQUENCE [LARGE SCALE GENOMIC DNA]</scope>
    <source>
        <strain evidence="4">cv. Tatra</strain>
        <tissue evidence="3">Young leaves</tissue>
    </source>
</reference>
<reference evidence="3 4" key="1">
    <citation type="journal article" date="2014" name="Am. J. Bot.">
        <title>Genome assembly and annotation for red clover (Trifolium pratense; Fabaceae).</title>
        <authorList>
            <person name="Istvanek J."/>
            <person name="Jaros M."/>
            <person name="Krenek A."/>
            <person name="Repkova J."/>
        </authorList>
    </citation>
    <scope>NUCLEOTIDE SEQUENCE [LARGE SCALE GENOMIC DNA]</scope>
    <source>
        <strain evidence="4">cv. Tatra</strain>
        <tissue evidence="3">Young leaves</tissue>
    </source>
</reference>
<keyword evidence="2" id="KW-1133">Transmembrane helix</keyword>
<evidence type="ECO:0000313" key="4">
    <source>
        <dbReference type="Proteomes" id="UP000236291"/>
    </source>
</evidence>
<comment type="caution">
    <text evidence="3">The sequence shown here is derived from an EMBL/GenBank/DDBJ whole genome shotgun (WGS) entry which is preliminary data.</text>
</comment>
<feature type="region of interest" description="Disordered" evidence="1">
    <location>
        <begin position="351"/>
        <end position="373"/>
    </location>
</feature>
<protein>
    <submittedName>
        <fullName evidence="3">Putative early flowering protein</fullName>
    </submittedName>
</protein>
<feature type="region of interest" description="Disordered" evidence="1">
    <location>
        <begin position="1"/>
        <end position="42"/>
    </location>
</feature>
<gene>
    <name evidence="3" type="ORF">L195_g005507</name>
</gene>
<accession>A0A2K3P0Z3</accession>
<feature type="non-terminal residue" evidence="3">
    <location>
        <position position="1"/>
    </location>
</feature>
<feature type="compositionally biased region" description="Basic and acidic residues" evidence="1">
    <location>
        <begin position="356"/>
        <end position="370"/>
    </location>
</feature>
<feature type="compositionally biased region" description="Basic and acidic residues" evidence="1">
    <location>
        <begin position="29"/>
        <end position="38"/>
    </location>
</feature>
<name>A0A2K3P0Z3_TRIPR</name>
<dbReference type="GO" id="GO:2000028">
    <property type="term" value="P:regulation of photoperiodism, flowering"/>
    <property type="evidence" value="ECO:0007669"/>
    <property type="project" value="InterPro"/>
</dbReference>
<dbReference type="PANTHER" id="PTHR34281:SF2">
    <property type="entry name" value="PROTEIN EARLY FLOWERING 3"/>
    <property type="match status" value="1"/>
</dbReference>
<dbReference type="STRING" id="57577.A0A2K3P0Z3"/>
<dbReference type="InterPro" id="IPR039319">
    <property type="entry name" value="ELF3-like"/>
</dbReference>
<dbReference type="AlphaFoldDB" id="A0A2K3P0Z3"/>
<dbReference type="Proteomes" id="UP000236291">
    <property type="component" value="Unassembled WGS sequence"/>
</dbReference>
<evidence type="ECO:0000313" key="3">
    <source>
        <dbReference type="EMBL" id="PNY08966.1"/>
    </source>
</evidence>
<sequence>RKKKKKEEMKRGKGDDDDEKVGPMFPRLHVNDTTDKGGPRAPPRNKMALYEQFSVPFQRFNPNSNSSNSLPLTPSSIMGNDPDRSCIFPVRLPSQTDIHLAESDISHQSNGANLDTLSAQIEQRKDVRKKGEGHLQVSSSRQKTGMSVESILSGEIIDSPVRQTNKILDEEDRHCSVSNILHKGDACVRQESNDIEHSDDLLNSEGSDDLSKISTLENLSSLKLSPDGVAQILGQQLFWKARRRITKLVDSIGNAECTIFELTVLLVLATLVSCQSLVCGVVVAWFCVFVWCQQRMYAVQVFELHRLIKVQQLIAGSSDLLLEDAAAILGKFPLQESTPKSLSLEVVVEPQTQNHKQQDHSENLNRKSECSAENGVGKTSFTYQSYGSHLSNYTPFPGNPQQENAGTQSFNPSPGHQWLIPVMSPSEGLVYKPFPGPGFNGPVYGGCGPFGQGPLDGTVMNPTYGVPNFHQAIAVSPFIPPSSYAYFPPHGVPAAINQPTSGSVVEQATQFVAHGSHDQNNNSSLVGAGFDTHNQTPCNLSNQKFGTISHVTKSRPTRERGLAGSPGEKAPGIRIEKSSSFTVPLVSDEVVQSLETRQKPQVIRVVPHNSRSATVSAARIFQSIQEERKQYDLV</sequence>
<organism evidence="3 4">
    <name type="scientific">Trifolium pratense</name>
    <name type="common">Red clover</name>
    <dbReference type="NCBI Taxonomy" id="57577"/>
    <lineage>
        <taxon>Eukaryota</taxon>
        <taxon>Viridiplantae</taxon>
        <taxon>Streptophyta</taxon>
        <taxon>Embryophyta</taxon>
        <taxon>Tracheophyta</taxon>
        <taxon>Spermatophyta</taxon>
        <taxon>Magnoliopsida</taxon>
        <taxon>eudicotyledons</taxon>
        <taxon>Gunneridae</taxon>
        <taxon>Pentapetalae</taxon>
        <taxon>rosids</taxon>
        <taxon>fabids</taxon>
        <taxon>Fabales</taxon>
        <taxon>Fabaceae</taxon>
        <taxon>Papilionoideae</taxon>
        <taxon>50 kb inversion clade</taxon>
        <taxon>NPAAA clade</taxon>
        <taxon>Hologalegina</taxon>
        <taxon>IRL clade</taxon>
        <taxon>Trifolieae</taxon>
        <taxon>Trifolium</taxon>
    </lineage>
</organism>
<keyword evidence="2" id="KW-0812">Transmembrane</keyword>